<feature type="region of interest" description="Disordered" evidence="5">
    <location>
        <begin position="83"/>
        <end position="105"/>
    </location>
</feature>
<dbReference type="Gene3D" id="1.10.10.10">
    <property type="entry name" value="Winged helix-like DNA-binding domain superfamily/Winged helix DNA-binding domain"/>
    <property type="match status" value="1"/>
</dbReference>
<dbReference type="InterPro" id="IPR036388">
    <property type="entry name" value="WH-like_DNA-bd_sf"/>
</dbReference>
<accession>A0ABY5DZI8</accession>
<evidence type="ECO:0000313" key="10">
    <source>
        <dbReference type="Proteomes" id="UP001056035"/>
    </source>
</evidence>
<dbReference type="PANTHER" id="PTHR47756:SF2">
    <property type="entry name" value="BLL6612 PROTEIN"/>
    <property type="match status" value="1"/>
</dbReference>
<dbReference type="NCBIfam" id="TIGR02937">
    <property type="entry name" value="sigma70-ECF"/>
    <property type="match status" value="1"/>
</dbReference>
<proteinExistence type="inferred from homology"/>
<evidence type="ECO:0000259" key="7">
    <source>
        <dbReference type="Pfam" id="PF08281"/>
    </source>
</evidence>
<reference evidence="9 10" key="1">
    <citation type="submission" date="2022-06" db="EMBL/GenBank/DDBJ databases">
        <title>Paraconexibacter antarcticus.</title>
        <authorList>
            <person name="Kim C.S."/>
        </authorList>
    </citation>
    <scope>NUCLEOTIDE SEQUENCE [LARGE SCALE GENOMIC DNA]</scope>
    <source>
        <strain evidence="9 10">02-257</strain>
    </source>
</reference>
<evidence type="ECO:0000259" key="8">
    <source>
        <dbReference type="Pfam" id="PF20239"/>
    </source>
</evidence>
<dbReference type="EMBL" id="CP098502">
    <property type="protein sequence ID" value="UTI66964.1"/>
    <property type="molecule type" value="Genomic_DNA"/>
</dbReference>
<evidence type="ECO:0000256" key="1">
    <source>
        <dbReference type="ARBA" id="ARBA00010641"/>
    </source>
</evidence>
<gene>
    <name evidence="9" type="ORF">NBH00_12320</name>
</gene>
<protein>
    <submittedName>
        <fullName evidence="9">Sigma-70 family RNA polymerase sigma factor</fullName>
    </submittedName>
</protein>
<dbReference type="InterPro" id="IPR013324">
    <property type="entry name" value="RNA_pol_sigma_r3/r4-like"/>
</dbReference>
<name>A0ABY5DZI8_9ACTN</name>
<evidence type="ECO:0000313" key="9">
    <source>
        <dbReference type="EMBL" id="UTI66964.1"/>
    </source>
</evidence>
<dbReference type="InterPro" id="IPR007627">
    <property type="entry name" value="RNA_pol_sigma70_r2"/>
</dbReference>
<evidence type="ECO:0000256" key="5">
    <source>
        <dbReference type="SAM" id="MobiDB-lite"/>
    </source>
</evidence>
<keyword evidence="4" id="KW-0804">Transcription</keyword>
<feature type="domain" description="RNA polymerase sigma-70 region 2" evidence="6">
    <location>
        <begin position="18"/>
        <end position="76"/>
    </location>
</feature>
<dbReference type="InterPro" id="IPR046531">
    <property type="entry name" value="DUF6596"/>
</dbReference>
<keyword evidence="3" id="KW-0731">Sigma factor</keyword>
<evidence type="ECO:0000259" key="6">
    <source>
        <dbReference type="Pfam" id="PF04542"/>
    </source>
</evidence>
<dbReference type="Pfam" id="PF08281">
    <property type="entry name" value="Sigma70_r4_2"/>
    <property type="match status" value="1"/>
</dbReference>
<dbReference type="Pfam" id="PF04542">
    <property type="entry name" value="Sigma70_r2"/>
    <property type="match status" value="1"/>
</dbReference>
<dbReference type="SUPFAM" id="SSF88946">
    <property type="entry name" value="Sigma2 domain of RNA polymerase sigma factors"/>
    <property type="match status" value="1"/>
</dbReference>
<dbReference type="Proteomes" id="UP001056035">
    <property type="component" value="Chromosome"/>
</dbReference>
<dbReference type="Gene3D" id="1.10.1740.10">
    <property type="match status" value="1"/>
</dbReference>
<evidence type="ECO:0000256" key="2">
    <source>
        <dbReference type="ARBA" id="ARBA00023015"/>
    </source>
</evidence>
<dbReference type="Pfam" id="PF20239">
    <property type="entry name" value="DUF6596"/>
    <property type="match status" value="1"/>
</dbReference>
<feature type="compositionally biased region" description="Acidic residues" evidence="5">
    <location>
        <begin position="95"/>
        <end position="105"/>
    </location>
</feature>
<dbReference type="InterPro" id="IPR013249">
    <property type="entry name" value="RNA_pol_sigma70_r4_t2"/>
</dbReference>
<feature type="domain" description="DUF6596" evidence="8">
    <location>
        <begin position="183"/>
        <end position="283"/>
    </location>
</feature>
<dbReference type="InterPro" id="IPR014284">
    <property type="entry name" value="RNA_pol_sigma-70_dom"/>
</dbReference>
<dbReference type="RefSeq" id="WP_254573616.1">
    <property type="nucleotide sequence ID" value="NZ_CP098502.1"/>
</dbReference>
<keyword evidence="2" id="KW-0805">Transcription regulation</keyword>
<comment type="similarity">
    <text evidence="1">Belongs to the sigma-70 factor family. ECF subfamily.</text>
</comment>
<feature type="domain" description="RNA polymerase sigma factor 70 region 4 type 2" evidence="7">
    <location>
        <begin position="114"/>
        <end position="165"/>
    </location>
</feature>
<dbReference type="PANTHER" id="PTHR47756">
    <property type="entry name" value="BLL6612 PROTEIN-RELATED"/>
    <property type="match status" value="1"/>
</dbReference>
<evidence type="ECO:0000256" key="4">
    <source>
        <dbReference type="ARBA" id="ARBA00023163"/>
    </source>
</evidence>
<dbReference type="InterPro" id="IPR013325">
    <property type="entry name" value="RNA_pol_sigma_r2"/>
</dbReference>
<keyword evidence="10" id="KW-1185">Reference proteome</keyword>
<evidence type="ECO:0000256" key="3">
    <source>
        <dbReference type="ARBA" id="ARBA00023082"/>
    </source>
</evidence>
<sequence>MTDAGAALERAFHDEWARVLAALARHVGVGPAEEATADAFAAAAAAWPRDGVPDRPGAWLAVTARRRAVDRIRRDRAQTRRAEAAGTLRALEAQGDPDPDEDETAVPDDRLRLIFTCCHPALDPAVRVALTLRAAGGLSTREIARAFLLPEPTVAQRIVRAKRKIAVAGIRYAVPADHDLPDRLASVLDVLYLVFNEGYEASAGPVLDRPDLSAEALRLTRLLCVLMPDEAEVLGLLALMLLTDARRAARVGPGGGLVPLAEQDRTRWDRRAIAEGTGALERALSRRIPGPFQVQAAIAALHAAAPSDAATDWPQIAALYGRLAQLAPSPVVELNRAVALTFAGDPAAGRALLEAVREPLGRYVPLHAADAELHRRAGDDAAAIAAYDRALDLSANDAQRAELTRRRARLSGPA</sequence>
<organism evidence="9 10">
    <name type="scientific">Paraconexibacter antarcticus</name>
    <dbReference type="NCBI Taxonomy" id="2949664"/>
    <lineage>
        <taxon>Bacteria</taxon>
        <taxon>Bacillati</taxon>
        <taxon>Actinomycetota</taxon>
        <taxon>Thermoleophilia</taxon>
        <taxon>Solirubrobacterales</taxon>
        <taxon>Paraconexibacteraceae</taxon>
        <taxon>Paraconexibacter</taxon>
    </lineage>
</organism>
<dbReference type="SUPFAM" id="SSF88659">
    <property type="entry name" value="Sigma3 and sigma4 domains of RNA polymerase sigma factors"/>
    <property type="match status" value="1"/>
</dbReference>